<name>A0A562J3R3_9FIRM</name>
<dbReference type="SUPFAM" id="SSF143422">
    <property type="entry name" value="Transposase IS200-like"/>
    <property type="match status" value="1"/>
</dbReference>
<dbReference type="Pfam" id="PF01797">
    <property type="entry name" value="Y1_Tnp"/>
    <property type="match status" value="1"/>
</dbReference>
<protein>
    <submittedName>
        <fullName evidence="2">REP element-mobilizing transposase RayT</fullName>
    </submittedName>
</protein>
<accession>A0A562J3R3</accession>
<comment type="caution">
    <text evidence="2">The sequence shown here is derived from an EMBL/GenBank/DDBJ whole genome shotgun (WGS) entry which is preliminary data.</text>
</comment>
<dbReference type="EMBL" id="VLKH01000012">
    <property type="protein sequence ID" value="TWH77810.1"/>
    <property type="molecule type" value="Genomic_DNA"/>
</dbReference>
<dbReference type="InterPro" id="IPR002686">
    <property type="entry name" value="Transposase_17"/>
</dbReference>
<evidence type="ECO:0000259" key="1">
    <source>
        <dbReference type="SMART" id="SM01321"/>
    </source>
</evidence>
<proteinExistence type="predicted"/>
<dbReference type="GO" id="GO:0004803">
    <property type="term" value="F:transposase activity"/>
    <property type="evidence" value="ECO:0007669"/>
    <property type="project" value="InterPro"/>
</dbReference>
<dbReference type="PANTHER" id="PTHR34322">
    <property type="entry name" value="TRANSPOSASE, Y1_TNP DOMAIN-CONTAINING"/>
    <property type="match status" value="1"/>
</dbReference>
<keyword evidence="3" id="KW-1185">Reference proteome</keyword>
<organism evidence="2 3">
    <name type="scientific">Sedimentibacter saalensis</name>
    <dbReference type="NCBI Taxonomy" id="130788"/>
    <lineage>
        <taxon>Bacteria</taxon>
        <taxon>Bacillati</taxon>
        <taxon>Bacillota</taxon>
        <taxon>Tissierellia</taxon>
        <taxon>Sedimentibacter</taxon>
    </lineage>
</organism>
<dbReference type="Gene3D" id="3.30.70.1290">
    <property type="entry name" value="Transposase IS200-like"/>
    <property type="match status" value="1"/>
</dbReference>
<gene>
    <name evidence="2" type="ORF">LY60_03320</name>
</gene>
<dbReference type="Proteomes" id="UP000315343">
    <property type="component" value="Unassembled WGS sequence"/>
</dbReference>
<dbReference type="InterPro" id="IPR036515">
    <property type="entry name" value="Transposase_17_sf"/>
</dbReference>
<reference evidence="2 3" key="1">
    <citation type="submission" date="2019-07" db="EMBL/GenBank/DDBJ databases">
        <title>Genomic Encyclopedia of Type Strains, Phase I: the one thousand microbial genomes (KMG-I) project.</title>
        <authorList>
            <person name="Kyrpides N."/>
        </authorList>
    </citation>
    <scope>NUCLEOTIDE SEQUENCE [LARGE SCALE GENOMIC DNA]</scope>
    <source>
        <strain evidence="2 3">DSM 13558</strain>
    </source>
</reference>
<dbReference type="GO" id="GO:0003677">
    <property type="term" value="F:DNA binding"/>
    <property type="evidence" value="ECO:0007669"/>
    <property type="project" value="InterPro"/>
</dbReference>
<feature type="domain" description="Transposase IS200-like" evidence="1">
    <location>
        <begin position="9"/>
        <end position="123"/>
    </location>
</feature>
<dbReference type="SMART" id="SM01321">
    <property type="entry name" value="Y1_Tnp"/>
    <property type="match status" value="1"/>
</dbReference>
<dbReference type="PANTHER" id="PTHR34322:SF2">
    <property type="entry name" value="TRANSPOSASE IS200-LIKE DOMAIN-CONTAINING PROTEIN"/>
    <property type="match status" value="1"/>
</dbReference>
<evidence type="ECO:0000313" key="2">
    <source>
        <dbReference type="EMBL" id="TWH77810.1"/>
    </source>
</evidence>
<dbReference type="RefSeq" id="WP_170226277.1">
    <property type="nucleotide sequence ID" value="NZ_VLKH01000012.1"/>
</dbReference>
<evidence type="ECO:0000313" key="3">
    <source>
        <dbReference type="Proteomes" id="UP000315343"/>
    </source>
</evidence>
<sequence>MPRQARIYSETGIYHIMLRGNEKRKIFLDDEDRKRFVYTLFEKASEEKSDIYAYCLMDNHVHLLLYEHSANIARLMKRINVSFVYYFNKKYKRVGHLFQDRYKSEIVDNEYYLLAAVRYIHNNPVKAGIVSCPEQYWWSSYCDYIYKKRNEIIVDKVLNLFSENNAEAIKQFIIFSNLDCDIEFIDFMEKSLYEIRLEQERHAVEALCSILSCKGLCLEDLLKKENCKQRNEVIICLKKDFDLSARQMAFITNIGKGTVLKVYNEMVRENRPL</sequence>
<dbReference type="GO" id="GO:0006313">
    <property type="term" value="P:DNA transposition"/>
    <property type="evidence" value="ECO:0007669"/>
    <property type="project" value="InterPro"/>
</dbReference>
<dbReference type="AlphaFoldDB" id="A0A562J3R3"/>